<feature type="domain" description="C2H2-type" evidence="8">
    <location>
        <begin position="36"/>
        <end position="64"/>
    </location>
</feature>
<dbReference type="PANTHER" id="PTHR23215">
    <property type="entry name" value="ZINC FINGER PROTEIN 207"/>
    <property type="match status" value="1"/>
</dbReference>
<feature type="region of interest" description="Disordered" evidence="7">
    <location>
        <begin position="170"/>
        <end position="199"/>
    </location>
</feature>
<feature type="compositionally biased region" description="Pro residues" evidence="7">
    <location>
        <begin position="172"/>
        <end position="185"/>
    </location>
</feature>
<keyword evidence="3 6" id="KW-0863">Zinc-finger</keyword>
<proteinExistence type="predicted"/>
<dbReference type="InterPro" id="IPR036236">
    <property type="entry name" value="Znf_C2H2_sf"/>
</dbReference>
<evidence type="ECO:0000313" key="9">
    <source>
        <dbReference type="EMBL" id="TFL06992.1"/>
    </source>
</evidence>
<dbReference type="SUPFAM" id="SSF57667">
    <property type="entry name" value="beta-beta-alpha zinc fingers"/>
    <property type="match status" value="1"/>
</dbReference>
<gene>
    <name evidence="9" type="ORF">BDV98DRAFT_557074</name>
</gene>
<feature type="compositionally biased region" description="Basic and acidic residues" evidence="7">
    <location>
        <begin position="373"/>
        <end position="386"/>
    </location>
</feature>
<keyword evidence="5" id="KW-0539">Nucleus</keyword>
<feature type="region of interest" description="Disordered" evidence="7">
    <location>
        <begin position="348"/>
        <end position="386"/>
    </location>
</feature>
<evidence type="ECO:0000256" key="4">
    <source>
        <dbReference type="ARBA" id="ARBA00022833"/>
    </source>
</evidence>
<evidence type="ECO:0000259" key="8">
    <source>
        <dbReference type="PROSITE" id="PS50157"/>
    </source>
</evidence>
<dbReference type="Proteomes" id="UP000305067">
    <property type="component" value="Unassembled WGS sequence"/>
</dbReference>
<dbReference type="SMART" id="SM00355">
    <property type="entry name" value="ZnF_C2H2"/>
    <property type="match status" value="2"/>
</dbReference>
<dbReference type="EMBL" id="ML178814">
    <property type="protein sequence ID" value="TFL06992.1"/>
    <property type="molecule type" value="Genomic_DNA"/>
</dbReference>
<keyword evidence="2" id="KW-0479">Metal-binding</keyword>
<dbReference type="STRING" id="1884261.A0A5C3QYI9"/>
<dbReference type="Gene3D" id="3.30.160.60">
    <property type="entry name" value="Classic Zinc Finger"/>
    <property type="match status" value="1"/>
</dbReference>
<comment type="subcellular location">
    <subcellularLocation>
        <location evidence="1">Nucleus</location>
    </subcellularLocation>
</comment>
<keyword evidence="10" id="KW-1185">Reference proteome</keyword>
<dbReference type="PROSITE" id="PS50157">
    <property type="entry name" value="ZINC_FINGER_C2H2_2"/>
    <property type="match status" value="1"/>
</dbReference>
<evidence type="ECO:0000313" key="10">
    <source>
        <dbReference type="Proteomes" id="UP000305067"/>
    </source>
</evidence>
<evidence type="ECO:0000256" key="6">
    <source>
        <dbReference type="PROSITE-ProRule" id="PRU00042"/>
    </source>
</evidence>
<organism evidence="9 10">
    <name type="scientific">Pterulicium gracile</name>
    <dbReference type="NCBI Taxonomy" id="1884261"/>
    <lineage>
        <taxon>Eukaryota</taxon>
        <taxon>Fungi</taxon>
        <taxon>Dikarya</taxon>
        <taxon>Basidiomycota</taxon>
        <taxon>Agaricomycotina</taxon>
        <taxon>Agaricomycetes</taxon>
        <taxon>Agaricomycetidae</taxon>
        <taxon>Agaricales</taxon>
        <taxon>Pleurotineae</taxon>
        <taxon>Pterulaceae</taxon>
        <taxon>Pterulicium</taxon>
    </lineage>
</organism>
<keyword evidence="4" id="KW-0862">Zinc</keyword>
<evidence type="ECO:0000256" key="1">
    <source>
        <dbReference type="ARBA" id="ARBA00004123"/>
    </source>
</evidence>
<dbReference type="OrthoDB" id="1306014at2759"/>
<evidence type="ECO:0000256" key="5">
    <source>
        <dbReference type="ARBA" id="ARBA00023242"/>
    </source>
</evidence>
<feature type="region of interest" description="Disordered" evidence="7">
    <location>
        <begin position="256"/>
        <end position="322"/>
    </location>
</feature>
<dbReference type="CDD" id="cd20908">
    <property type="entry name" value="SUF4-like"/>
    <property type="match status" value="1"/>
</dbReference>
<dbReference type="AlphaFoldDB" id="A0A5C3QYI9"/>
<evidence type="ECO:0000256" key="2">
    <source>
        <dbReference type="ARBA" id="ARBA00022723"/>
    </source>
</evidence>
<feature type="compositionally biased region" description="Low complexity" evidence="7">
    <location>
        <begin position="290"/>
        <end position="309"/>
    </location>
</feature>
<dbReference type="PROSITE" id="PS00028">
    <property type="entry name" value="ZINC_FINGER_C2H2_1"/>
    <property type="match status" value="1"/>
</dbReference>
<dbReference type="GO" id="GO:0008270">
    <property type="term" value="F:zinc ion binding"/>
    <property type="evidence" value="ECO:0007669"/>
    <property type="project" value="UniProtKB-KW"/>
</dbReference>
<dbReference type="InterPro" id="IPR013087">
    <property type="entry name" value="Znf_C2H2_type"/>
</dbReference>
<evidence type="ECO:0000256" key="7">
    <source>
        <dbReference type="SAM" id="MobiDB-lite"/>
    </source>
</evidence>
<accession>A0A5C3QYI9</accession>
<protein>
    <recommendedName>
        <fullName evidence="8">C2H2-type domain-containing protein</fullName>
    </recommendedName>
</protein>
<sequence>MAKKKNKQVIRPWCWYCEREFEDEKVLMQHQKAKHFKCNLCPRRLNTAGGLAVHIQQVHKLEPESLPRIENALPGRDGYEVEIFGMEGIPAPDVADYKRRKEIELGLTPGSISQPPAKRAKTENKALTEDELLAQLAAHKALMGQNEPAPASGDASSSSAVYGAPAQAYAAPPAPAASPPIPPPGFFGAGSPMQGMPGQPPFPPFGGMQPMGGMMPPISGMSPPPPGMMGPPGGFPPGGYPPNGFPPPGAFPPFGPGGPMTPGFPPGMRPPFPPPPFAPGGGPPVPPSFVPASASPGNVPSASPSAQMPPSQPQTPLQSAAPPTIAVLTIPVPALAQINPEFKKPTALKYSEPNFSPEEVRSTDAQYQVGAGDENKKKRARAEDYL</sequence>
<dbReference type="GO" id="GO:0005634">
    <property type="term" value="C:nucleus"/>
    <property type="evidence" value="ECO:0007669"/>
    <property type="project" value="UniProtKB-SubCell"/>
</dbReference>
<dbReference type="PANTHER" id="PTHR23215:SF0">
    <property type="entry name" value="BUB3-INTERACTING AND GLEBS MOTIF-CONTAINING PROTEIN ZNF207"/>
    <property type="match status" value="1"/>
</dbReference>
<feature type="compositionally biased region" description="Pro residues" evidence="7">
    <location>
        <begin position="262"/>
        <end position="289"/>
    </location>
</feature>
<evidence type="ECO:0000256" key="3">
    <source>
        <dbReference type="ARBA" id="ARBA00022771"/>
    </source>
</evidence>
<name>A0A5C3QYI9_9AGAR</name>
<reference evidence="9 10" key="1">
    <citation type="journal article" date="2019" name="Nat. Ecol. Evol.">
        <title>Megaphylogeny resolves global patterns of mushroom evolution.</title>
        <authorList>
            <person name="Varga T."/>
            <person name="Krizsan K."/>
            <person name="Foldi C."/>
            <person name="Dima B."/>
            <person name="Sanchez-Garcia M."/>
            <person name="Sanchez-Ramirez S."/>
            <person name="Szollosi G.J."/>
            <person name="Szarkandi J.G."/>
            <person name="Papp V."/>
            <person name="Albert L."/>
            <person name="Andreopoulos W."/>
            <person name="Angelini C."/>
            <person name="Antonin V."/>
            <person name="Barry K.W."/>
            <person name="Bougher N.L."/>
            <person name="Buchanan P."/>
            <person name="Buyck B."/>
            <person name="Bense V."/>
            <person name="Catcheside P."/>
            <person name="Chovatia M."/>
            <person name="Cooper J."/>
            <person name="Damon W."/>
            <person name="Desjardin D."/>
            <person name="Finy P."/>
            <person name="Geml J."/>
            <person name="Haridas S."/>
            <person name="Hughes K."/>
            <person name="Justo A."/>
            <person name="Karasinski D."/>
            <person name="Kautmanova I."/>
            <person name="Kiss B."/>
            <person name="Kocsube S."/>
            <person name="Kotiranta H."/>
            <person name="LaButti K.M."/>
            <person name="Lechner B.E."/>
            <person name="Liimatainen K."/>
            <person name="Lipzen A."/>
            <person name="Lukacs Z."/>
            <person name="Mihaltcheva S."/>
            <person name="Morgado L.N."/>
            <person name="Niskanen T."/>
            <person name="Noordeloos M.E."/>
            <person name="Ohm R.A."/>
            <person name="Ortiz-Santana B."/>
            <person name="Ovrebo C."/>
            <person name="Racz N."/>
            <person name="Riley R."/>
            <person name="Savchenko A."/>
            <person name="Shiryaev A."/>
            <person name="Soop K."/>
            <person name="Spirin V."/>
            <person name="Szebenyi C."/>
            <person name="Tomsovsky M."/>
            <person name="Tulloss R.E."/>
            <person name="Uehling J."/>
            <person name="Grigoriev I.V."/>
            <person name="Vagvolgyi C."/>
            <person name="Papp T."/>
            <person name="Martin F.M."/>
            <person name="Miettinen O."/>
            <person name="Hibbett D.S."/>
            <person name="Nagy L.G."/>
        </authorList>
    </citation>
    <scope>NUCLEOTIDE SEQUENCE [LARGE SCALE GENOMIC DNA]</scope>
    <source>
        <strain evidence="9 10">CBS 309.79</strain>
    </source>
</reference>